<name>A0A6P8IUZ6_ACTTE</name>
<dbReference type="OrthoDB" id="10304945at2759"/>
<dbReference type="RefSeq" id="XP_031571131.1">
    <property type="nucleotide sequence ID" value="XM_031715271.1"/>
</dbReference>
<dbReference type="AlphaFoldDB" id="A0A6P8IUZ6"/>
<reference evidence="2" key="1">
    <citation type="submission" date="2025-08" db="UniProtKB">
        <authorList>
            <consortium name="RefSeq"/>
        </authorList>
    </citation>
    <scope>IDENTIFICATION</scope>
    <source>
        <tissue evidence="2">Tentacle</tissue>
    </source>
</reference>
<organism evidence="1 2">
    <name type="scientific">Actinia tenebrosa</name>
    <name type="common">Australian red waratah sea anemone</name>
    <dbReference type="NCBI Taxonomy" id="6105"/>
    <lineage>
        <taxon>Eukaryota</taxon>
        <taxon>Metazoa</taxon>
        <taxon>Cnidaria</taxon>
        <taxon>Anthozoa</taxon>
        <taxon>Hexacorallia</taxon>
        <taxon>Actiniaria</taxon>
        <taxon>Actiniidae</taxon>
        <taxon>Actinia</taxon>
    </lineage>
</organism>
<accession>A0A6P8IUZ6</accession>
<gene>
    <name evidence="2" type="primary">LOC116305375</name>
</gene>
<evidence type="ECO:0000313" key="1">
    <source>
        <dbReference type="Proteomes" id="UP000515163"/>
    </source>
</evidence>
<dbReference type="KEGG" id="aten:116305375"/>
<proteinExistence type="predicted"/>
<dbReference type="GeneID" id="116305375"/>
<keyword evidence="1" id="KW-1185">Reference proteome</keyword>
<sequence>MDTKLQDILKNDKFEAITRLETASLEYPQILYSHKQRLCKKLPNFLTEVCSMVNMPSRSACEQMKDLCCKGKFPAISCELGTFTVHSLSQLIRIHDLRDVKSAVISEQKWLSKQINVPNEACCISKELAKVFTDKIFHTPDVSIVLDNNSYILASDLATVAGNGWVHFSIMLGIAEILNRQSCQTSALMVNDLVMMNEDNLNDYVDTHISPTVKYLILFANVGKTGNGDFFFQQSRAKRQSLDFDLY</sequence>
<dbReference type="InParanoid" id="A0A6P8IUZ6"/>
<dbReference type="Proteomes" id="UP000515163">
    <property type="component" value="Unplaced"/>
</dbReference>
<evidence type="ECO:0000313" key="2">
    <source>
        <dbReference type="RefSeq" id="XP_031571131.1"/>
    </source>
</evidence>
<protein>
    <submittedName>
        <fullName evidence="2">Uncharacterized protein LOC116305375</fullName>
    </submittedName>
</protein>